<dbReference type="AlphaFoldDB" id="A0A944DAQ3"/>
<comment type="function">
    <text evidence="5">Involved in the formation of 2-(5''-phosphoribosyl)-3'-dephosphocoenzyme-A, the prosthetic group of the acyl-carrier protein of the malonate decarboxylase.</text>
</comment>
<evidence type="ECO:0000256" key="5">
    <source>
        <dbReference type="HAMAP-Rule" id="MF_01883"/>
    </source>
</evidence>
<dbReference type="PANTHER" id="PTHR30201:SF2">
    <property type="entry name" value="2-(5''-TRIPHOSPHORIBOSYL)-3'-DEPHOSPHOCOENZYME-A SYNTHASE"/>
    <property type="match status" value="1"/>
</dbReference>
<dbReference type="EMBL" id="JAEKFT010000011">
    <property type="protein sequence ID" value="MBT0961872.1"/>
    <property type="molecule type" value="Genomic_DNA"/>
</dbReference>
<dbReference type="HAMAP" id="MF_01883">
    <property type="entry name" value="MdcB"/>
    <property type="match status" value="1"/>
</dbReference>
<dbReference type="GO" id="GO:0005524">
    <property type="term" value="F:ATP binding"/>
    <property type="evidence" value="ECO:0007669"/>
    <property type="project" value="UniProtKB-KW"/>
</dbReference>
<keyword evidence="7" id="KW-1185">Reference proteome</keyword>
<dbReference type="RefSeq" id="WP_214361621.1">
    <property type="nucleotide sequence ID" value="NZ_JAEKFT010000011.1"/>
</dbReference>
<dbReference type="InterPro" id="IPR017555">
    <property type="entry name" value="TriPribosyl-deP-CoA_syn"/>
</dbReference>
<evidence type="ECO:0000313" key="7">
    <source>
        <dbReference type="Proteomes" id="UP000694660"/>
    </source>
</evidence>
<keyword evidence="4 5" id="KW-0067">ATP-binding</keyword>
<dbReference type="GO" id="GO:0016757">
    <property type="term" value="F:glycosyltransferase activity"/>
    <property type="evidence" value="ECO:0007669"/>
    <property type="project" value="UniProtKB-KW"/>
</dbReference>
<dbReference type="PANTHER" id="PTHR30201">
    <property type="entry name" value="TRIPHOSPHORIBOSYL-DEPHOSPHO-COA SYNTHASE"/>
    <property type="match status" value="1"/>
</dbReference>
<name>A0A944DAQ3_DENI1</name>
<protein>
    <recommendedName>
        <fullName evidence="5">Probable 2-(5''-triphosphoribosyl)-3'-dephosphocoenzyme-A synthase</fullName>
        <shortName evidence="5">2-(5''-triphosphoribosyl)-3'-dephospho-CoA synthase</shortName>
        <ecNumber evidence="5">2.4.2.52</ecNumber>
    </recommendedName>
</protein>
<keyword evidence="2 5" id="KW-0808">Transferase</keyword>
<sequence length="286" mass="29991">MPLAPSPSPPEALTRLCPTALDAACCAALKHEADAWPKPGLVTPVDSGSHRDMNYASFVDSIAALRGYFAEIAEAGARGAPYARLQPIAIAAEARMLAATRGANTHRGAIFNLGLLAAAYAWRAARPEAAPATCGELVARLWGPAILAARREADASHGQAVWQRFAAGGARAQAAGGFPAVYRVGLPALCALRADGVEEEAALIGTLMALMAELDDTNLLWRGGAAGLADVRRAAQDFGRTGGVRHPVWRQRLIEMHGWMVARNLSPGGSADLVAATWLVHRLDPA</sequence>
<evidence type="ECO:0000256" key="2">
    <source>
        <dbReference type="ARBA" id="ARBA00022679"/>
    </source>
</evidence>
<comment type="caution">
    <text evidence="6">The sequence shown here is derived from an EMBL/GenBank/DDBJ whole genome shotgun (WGS) entry which is preliminary data.</text>
</comment>
<evidence type="ECO:0000256" key="3">
    <source>
        <dbReference type="ARBA" id="ARBA00022741"/>
    </source>
</evidence>
<comment type="catalytic activity">
    <reaction evidence="1 5">
        <text>3'-dephospho-CoA + ATP = 2'-(5''-triphospho-alpha-D-ribosyl)-3'-dephospho-CoA + adenine</text>
        <dbReference type="Rhea" id="RHEA:15117"/>
        <dbReference type="ChEBI" id="CHEBI:16708"/>
        <dbReference type="ChEBI" id="CHEBI:30616"/>
        <dbReference type="ChEBI" id="CHEBI:57328"/>
        <dbReference type="ChEBI" id="CHEBI:61378"/>
        <dbReference type="EC" id="2.4.2.52"/>
    </reaction>
</comment>
<comment type="similarity">
    <text evidence="5">Belongs to the CitG/MdcB family.</text>
</comment>
<dbReference type="InterPro" id="IPR002736">
    <property type="entry name" value="CitG"/>
</dbReference>
<accession>A0A944DAQ3</accession>
<dbReference type="GO" id="GO:0046917">
    <property type="term" value="F:triphosphoribosyl-dephospho-CoA synthase activity"/>
    <property type="evidence" value="ECO:0007669"/>
    <property type="project" value="UniProtKB-UniRule"/>
</dbReference>
<dbReference type="Pfam" id="PF01874">
    <property type="entry name" value="CitG"/>
    <property type="match status" value="1"/>
</dbReference>
<keyword evidence="3 5" id="KW-0547">Nucleotide-binding</keyword>
<dbReference type="Proteomes" id="UP000694660">
    <property type="component" value="Unassembled WGS sequence"/>
</dbReference>
<evidence type="ECO:0000256" key="1">
    <source>
        <dbReference type="ARBA" id="ARBA00001210"/>
    </source>
</evidence>
<dbReference type="GO" id="GO:0051191">
    <property type="term" value="P:prosthetic group biosynthetic process"/>
    <property type="evidence" value="ECO:0007669"/>
    <property type="project" value="TreeGrafter"/>
</dbReference>
<dbReference type="EC" id="2.4.2.52" evidence="5"/>
<dbReference type="NCBIfam" id="TIGR03132">
    <property type="entry name" value="malonate_mdcB"/>
    <property type="match status" value="1"/>
</dbReference>
<organism evidence="6 7">
    <name type="scientific">Denitromonas iodatirespirans</name>
    <dbReference type="NCBI Taxonomy" id="2795389"/>
    <lineage>
        <taxon>Bacteria</taxon>
        <taxon>Pseudomonadati</taxon>
        <taxon>Pseudomonadota</taxon>
        <taxon>Betaproteobacteria</taxon>
        <taxon>Rhodocyclales</taxon>
        <taxon>Zoogloeaceae</taxon>
        <taxon>Denitromonas</taxon>
    </lineage>
</organism>
<reference evidence="7" key="1">
    <citation type="journal article" date="2022" name="ISME J.">
        <title>Genetic and phylogenetic analysis of dissimilatory iodate-reducing bacteria identifies potential niches across the world's oceans.</title>
        <authorList>
            <person name="Reyes-Umana V."/>
            <person name="Henning Z."/>
            <person name="Lee K."/>
            <person name="Barnum T.P."/>
            <person name="Coates J.D."/>
        </authorList>
    </citation>
    <scope>NUCLEOTIDE SEQUENCE [LARGE SCALE GENOMIC DNA]</scope>
    <source>
        <strain evidence="7">IR12</strain>
    </source>
</reference>
<evidence type="ECO:0000313" key="6">
    <source>
        <dbReference type="EMBL" id="MBT0961872.1"/>
    </source>
</evidence>
<proteinExistence type="inferred from homology"/>
<evidence type="ECO:0000256" key="4">
    <source>
        <dbReference type="ARBA" id="ARBA00022840"/>
    </source>
</evidence>
<gene>
    <name evidence="5 6" type="primary">mdcB</name>
    <name evidence="6" type="ORF">I8J34_11880</name>
</gene>
<keyword evidence="6" id="KW-0328">Glycosyltransferase</keyword>
<dbReference type="Gene3D" id="1.10.4200.10">
    <property type="entry name" value="Triphosphoribosyl-dephospho-CoA protein"/>
    <property type="match status" value="1"/>
</dbReference>